<sequence length="231" mass="25886">MKNKTLQSGFTLIELIAVMVILGILAAVLIPRLSTVQEGAYEVNAKQMYSTIQAHIQMQAQKAAITGAHGMETYTDPVENGFSYYLDDWLKDYDAVHWSQVYQDNVDHGSESTNHADVIYFVYHPHQAWKNNAVTNDGTFKLANGDGLSIMKDVYYIEYWPVTSKAAIDDGYHYDNYHLALRRDNNAASTAHDCNLERLDAHDSFVDGLYHCGADNLQDDHATTATEVDVG</sequence>
<gene>
    <name evidence="2" type="ORF">METZ01_LOCUS482011</name>
</gene>
<evidence type="ECO:0000313" key="2">
    <source>
        <dbReference type="EMBL" id="SVE29157.1"/>
    </source>
</evidence>
<dbReference type="Gene3D" id="3.30.700.10">
    <property type="entry name" value="Glycoprotein, Type 4 Pilin"/>
    <property type="match status" value="1"/>
</dbReference>
<organism evidence="2">
    <name type="scientific">marine metagenome</name>
    <dbReference type="NCBI Taxonomy" id="408172"/>
    <lineage>
        <taxon>unclassified sequences</taxon>
        <taxon>metagenomes</taxon>
        <taxon>ecological metagenomes</taxon>
    </lineage>
</organism>
<dbReference type="EMBL" id="UINC01207174">
    <property type="protein sequence ID" value="SVE29157.1"/>
    <property type="molecule type" value="Genomic_DNA"/>
</dbReference>
<dbReference type="NCBIfam" id="TIGR02532">
    <property type="entry name" value="IV_pilin_GFxxxE"/>
    <property type="match status" value="1"/>
</dbReference>
<evidence type="ECO:0000256" key="1">
    <source>
        <dbReference type="SAM" id="Phobius"/>
    </source>
</evidence>
<keyword evidence="1" id="KW-1133">Transmembrane helix</keyword>
<feature type="transmembrane region" description="Helical" evidence="1">
    <location>
        <begin position="12"/>
        <end position="30"/>
    </location>
</feature>
<dbReference type="InterPro" id="IPR045584">
    <property type="entry name" value="Pilin-like"/>
</dbReference>
<proteinExistence type="predicted"/>
<dbReference type="Pfam" id="PF07963">
    <property type="entry name" value="N_methyl"/>
    <property type="match status" value="1"/>
</dbReference>
<keyword evidence="1" id="KW-0812">Transmembrane</keyword>
<name>A0A383C9T9_9ZZZZ</name>
<protein>
    <recommendedName>
        <fullName evidence="3">Type II secretion system protein GspG C-terminal domain-containing protein</fullName>
    </recommendedName>
</protein>
<dbReference type="AlphaFoldDB" id="A0A383C9T9"/>
<evidence type="ECO:0008006" key="3">
    <source>
        <dbReference type="Google" id="ProtNLM"/>
    </source>
</evidence>
<reference evidence="2" key="1">
    <citation type="submission" date="2018-05" db="EMBL/GenBank/DDBJ databases">
        <authorList>
            <person name="Lanie J.A."/>
            <person name="Ng W.-L."/>
            <person name="Kazmierczak K.M."/>
            <person name="Andrzejewski T.M."/>
            <person name="Davidsen T.M."/>
            <person name="Wayne K.J."/>
            <person name="Tettelin H."/>
            <person name="Glass J.I."/>
            <person name="Rusch D."/>
            <person name="Podicherti R."/>
            <person name="Tsui H.-C.T."/>
            <person name="Winkler M.E."/>
        </authorList>
    </citation>
    <scope>NUCLEOTIDE SEQUENCE</scope>
</reference>
<dbReference type="SUPFAM" id="SSF54523">
    <property type="entry name" value="Pili subunits"/>
    <property type="match status" value="1"/>
</dbReference>
<accession>A0A383C9T9</accession>
<dbReference type="PROSITE" id="PS00409">
    <property type="entry name" value="PROKAR_NTER_METHYL"/>
    <property type="match status" value="1"/>
</dbReference>
<feature type="non-terminal residue" evidence="2">
    <location>
        <position position="231"/>
    </location>
</feature>
<dbReference type="InterPro" id="IPR012902">
    <property type="entry name" value="N_methyl_site"/>
</dbReference>
<keyword evidence="1" id="KW-0472">Membrane</keyword>